<evidence type="ECO:0000313" key="1">
    <source>
        <dbReference type="EMBL" id="UYV97511.1"/>
    </source>
</evidence>
<proteinExistence type="predicted"/>
<dbReference type="AlphaFoldDB" id="A0AAX3EHR5"/>
<accession>A0AAX3EHR5</accession>
<dbReference type="RefSeq" id="WP_069696267.1">
    <property type="nucleotide sequence ID" value="NZ_CP043010.1"/>
</dbReference>
<gene>
    <name evidence="1" type="ORF">NL394_21200</name>
</gene>
<reference evidence="1" key="1">
    <citation type="submission" date="2022-07" db="EMBL/GenBank/DDBJ databases">
        <authorList>
            <person name="Wu T."/>
        </authorList>
    </citation>
    <scope>NUCLEOTIDE SEQUENCE</scope>
    <source>
        <strain evidence="1">SD-1</strain>
    </source>
</reference>
<dbReference type="InterPro" id="IPR011664">
    <property type="entry name" value="Abi_system_AbiD/AbiF-like"/>
</dbReference>
<keyword evidence="2" id="KW-1185">Reference proteome</keyword>
<name>A0AAX3EHR5_PAEUR</name>
<evidence type="ECO:0000313" key="2">
    <source>
        <dbReference type="Proteomes" id="UP001163293"/>
    </source>
</evidence>
<dbReference type="Pfam" id="PF07751">
    <property type="entry name" value="Abi_2"/>
    <property type="match status" value="1"/>
</dbReference>
<protein>
    <submittedName>
        <fullName evidence="1">Abi family protein</fullName>
    </submittedName>
</protein>
<organism evidence="1 2">
    <name type="scientific">Paenarthrobacter ureafaciens</name>
    <dbReference type="NCBI Taxonomy" id="37931"/>
    <lineage>
        <taxon>Bacteria</taxon>
        <taxon>Bacillati</taxon>
        <taxon>Actinomycetota</taxon>
        <taxon>Actinomycetes</taxon>
        <taxon>Micrococcales</taxon>
        <taxon>Micrococcaceae</taxon>
        <taxon>Paenarthrobacter</taxon>
    </lineage>
</organism>
<dbReference type="EMBL" id="CP101185">
    <property type="protein sequence ID" value="UYV97511.1"/>
    <property type="molecule type" value="Genomic_DNA"/>
</dbReference>
<dbReference type="Proteomes" id="UP001163293">
    <property type="component" value="Chromosome"/>
</dbReference>
<sequence>MPTPVKAYKTYDEQVDLLASRGMDIGDRDAAIQELQHINYYRLSGYWYAFRRQGTSGREDTFYAGTTFQDVVRLYTFDASLRTATFASLAPIELALRALIGHALGTLHECAHLEPKVLGPRASQGGSYATWIKRYKKSLADSKEDFVKHHQAKYAGTLPVWAAVEVLDWGALTYLYGFSPRHIQNDIADKFGLTAPQLESWMKSLNVVRNICAHHGRLFNKVHAIKPKLPAVGHLPEVDKARQEMNRTFGQLTLIQHMLRTLDVGRRQLLPAVLRTYPDVKLLPISHVGAPPQWAGSALWK</sequence>